<dbReference type="SMART" id="SM00448">
    <property type="entry name" value="REC"/>
    <property type="match status" value="1"/>
</dbReference>
<dbReference type="InterPro" id="IPR050595">
    <property type="entry name" value="Bact_response_regulator"/>
</dbReference>
<evidence type="ECO:0000313" key="4">
    <source>
        <dbReference type="EMBL" id="CAA9216657.1"/>
    </source>
</evidence>
<dbReference type="Pfam" id="PF00072">
    <property type="entry name" value="Response_reg"/>
    <property type="match status" value="1"/>
</dbReference>
<organism evidence="4">
    <name type="scientific">uncultured Chloroflexota bacterium</name>
    <dbReference type="NCBI Taxonomy" id="166587"/>
    <lineage>
        <taxon>Bacteria</taxon>
        <taxon>Bacillati</taxon>
        <taxon>Chloroflexota</taxon>
        <taxon>environmental samples</taxon>
    </lineage>
</organism>
<feature type="domain" description="Response regulatory" evidence="3">
    <location>
        <begin position="9"/>
        <end position="122"/>
    </location>
</feature>
<dbReference type="InterPro" id="IPR011006">
    <property type="entry name" value="CheY-like_superfamily"/>
</dbReference>
<reference evidence="4" key="1">
    <citation type="submission" date="2020-02" db="EMBL/GenBank/DDBJ databases">
        <authorList>
            <person name="Meier V. D."/>
        </authorList>
    </citation>
    <scope>NUCLEOTIDE SEQUENCE</scope>
    <source>
        <strain evidence="4">AVDCRST_MAG77</strain>
    </source>
</reference>
<proteinExistence type="predicted"/>
<sequence>MDAHEGGRCVLVVEDDAGLRALLVEFFRGEGHDARAAEDGPAALHVVAQWTPDVIVLDRHMPGMDGEEFARIYRALPPPHAPLVLLTGHAQPEAAGERVGTAAVVVKPFALDELLTTVARAAREPALIPV</sequence>
<dbReference type="PANTHER" id="PTHR44591">
    <property type="entry name" value="STRESS RESPONSE REGULATOR PROTEIN 1"/>
    <property type="match status" value="1"/>
</dbReference>
<dbReference type="EMBL" id="CADCTC010000016">
    <property type="protein sequence ID" value="CAA9216657.1"/>
    <property type="molecule type" value="Genomic_DNA"/>
</dbReference>
<dbReference type="Gene3D" id="3.40.50.2300">
    <property type="match status" value="1"/>
</dbReference>
<dbReference type="SUPFAM" id="SSF52172">
    <property type="entry name" value="CheY-like"/>
    <property type="match status" value="1"/>
</dbReference>
<dbReference type="PANTHER" id="PTHR44591:SF3">
    <property type="entry name" value="RESPONSE REGULATORY DOMAIN-CONTAINING PROTEIN"/>
    <property type="match status" value="1"/>
</dbReference>
<keyword evidence="1 2" id="KW-0597">Phosphoprotein</keyword>
<dbReference type="AlphaFoldDB" id="A0A6J4H8J6"/>
<accession>A0A6J4H8J6</accession>
<evidence type="ECO:0000256" key="2">
    <source>
        <dbReference type="PROSITE-ProRule" id="PRU00169"/>
    </source>
</evidence>
<feature type="modified residue" description="4-aspartylphosphate" evidence="2">
    <location>
        <position position="58"/>
    </location>
</feature>
<dbReference type="GO" id="GO:0000160">
    <property type="term" value="P:phosphorelay signal transduction system"/>
    <property type="evidence" value="ECO:0007669"/>
    <property type="project" value="InterPro"/>
</dbReference>
<dbReference type="CDD" id="cd17546">
    <property type="entry name" value="REC_hyHK_CKI1_RcsC-like"/>
    <property type="match status" value="1"/>
</dbReference>
<dbReference type="InterPro" id="IPR001789">
    <property type="entry name" value="Sig_transdc_resp-reg_receiver"/>
</dbReference>
<evidence type="ECO:0000259" key="3">
    <source>
        <dbReference type="PROSITE" id="PS50110"/>
    </source>
</evidence>
<gene>
    <name evidence="4" type="ORF">AVDCRST_MAG77-248</name>
</gene>
<protein>
    <recommendedName>
        <fullName evidence="3">Response regulatory domain-containing protein</fullName>
    </recommendedName>
</protein>
<dbReference type="PROSITE" id="PS50110">
    <property type="entry name" value="RESPONSE_REGULATORY"/>
    <property type="match status" value="1"/>
</dbReference>
<name>A0A6J4H8J6_9CHLR</name>
<evidence type="ECO:0000256" key="1">
    <source>
        <dbReference type="ARBA" id="ARBA00022553"/>
    </source>
</evidence>